<keyword evidence="8 9" id="KW-0812">Transmembrane</keyword>
<keyword evidence="8 10" id="KW-0472">Membrane</keyword>
<comment type="subunit">
    <text evidence="10">Monomer.</text>
</comment>
<name>A0A8S1QLN1_9CILI</name>
<dbReference type="GO" id="GO:0005743">
    <property type="term" value="C:mitochondrial inner membrane"/>
    <property type="evidence" value="ECO:0007669"/>
    <property type="project" value="UniProtKB-SubCell"/>
</dbReference>
<comment type="caution">
    <text evidence="10">Lacks conserved residue(s) required for the propagation of feature annotation.</text>
</comment>
<keyword evidence="5" id="KW-0999">Mitochondrion inner membrane</keyword>
<evidence type="ECO:0000256" key="6">
    <source>
        <dbReference type="ARBA" id="ARBA00022989"/>
    </source>
</evidence>
<feature type="repeat" description="Solcar" evidence="8">
    <location>
        <begin position="206"/>
        <end position="293"/>
    </location>
</feature>
<dbReference type="AlphaFoldDB" id="A0A8S1QLN1"/>
<dbReference type="PANTHER" id="PTHR45635">
    <property type="entry name" value="ADP,ATP CARRIER PROTEIN 1-RELATED-RELATED"/>
    <property type="match status" value="1"/>
</dbReference>
<proteinExistence type="inferred from homology"/>
<keyword evidence="12" id="KW-1185">Reference proteome</keyword>
<dbReference type="GO" id="GO:1990544">
    <property type="term" value="P:mitochondrial ATP transmembrane transport"/>
    <property type="evidence" value="ECO:0007669"/>
    <property type="project" value="InterPro"/>
</dbReference>
<keyword evidence="7" id="KW-0496">Mitochondrion</keyword>
<feature type="transmembrane region" description="Helical" evidence="10">
    <location>
        <begin position="208"/>
        <end position="229"/>
    </location>
</feature>
<feature type="repeat" description="Solcar" evidence="8">
    <location>
        <begin position="108"/>
        <end position="197"/>
    </location>
</feature>
<evidence type="ECO:0000256" key="10">
    <source>
        <dbReference type="RuleBase" id="RU368008"/>
    </source>
</evidence>
<organism evidence="11 12">
    <name type="scientific">Paramecium sonneborni</name>
    <dbReference type="NCBI Taxonomy" id="65129"/>
    <lineage>
        <taxon>Eukaryota</taxon>
        <taxon>Sar</taxon>
        <taxon>Alveolata</taxon>
        <taxon>Ciliophora</taxon>
        <taxon>Intramacronucleata</taxon>
        <taxon>Oligohymenophorea</taxon>
        <taxon>Peniculida</taxon>
        <taxon>Parameciidae</taxon>
        <taxon>Paramecium</taxon>
    </lineage>
</organism>
<evidence type="ECO:0000256" key="8">
    <source>
        <dbReference type="PROSITE-ProRule" id="PRU00282"/>
    </source>
</evidence>
<dbReference type="PANTHER" id="PTHR45635:SF14">
    <property type="entry name" value="ADP_ATP TRANSLOCASE"/>
    <property type="match status" value="1"/>
</dbReference>
<comment type="similarity">
    <text evidence="2 9">Belongs to the mitochondrial carrier (TC 2.A.29) family.</text>
</comment>
<sequence length="295" mass="33574">MTDFLYNFLIGGISAALSKTVSAPFERVKLLLQTQDVNLRIQNGQTKRFNGIFNCFSRIIKEEGLSALWRGNFPNIIRYFPAQALNFAFKDTFKGLFNRYNPKREPFYFFLGNMASGGAAAATSLIFIYPLDFARTRLAADIGKKADRQFNGLTDCLNKVYKSDGFGGLYRGFGVTIFGVVFYRAIYFGAFDTVNSFRLFDQNIVPQIFFMFFLAQSVTITAGFLSYPLDTIRRRMMMQSGRSDVLYKNSFHCFKKIISQEGVRGLYKGFLIDFSTKIGSSLFLVFYSNLESNSN</sequence>
<evidence type="ECO:0000256" key="3">
    <source>
        <dbReference type="ARBA" id="ARBA00022448"/>
    </source>
</evidence>
<feature type="transmembrane region" description="Helical" evidence="10">
    <location>
        <begin position="107"/>
        <end position="129"/>
    </location>
</feature>
<evidence type="ECO:0000256" key="4">
    <source>
        <dbReference type="ARBA" id="ARBA00022737"/>
    </source>
</evidence>
<accession>A0A8S1QLN1</accession>
<dbReference type="PROSITE" id="PS50920">
    <property type="entry name" value="SOLCAR"/>
    <property type="match status" value="3"/>
</dbReference>
<keyword evidence="3 9" id="KW-0813">Transport</keyword>
<evidence type="ECO:0000313" key="11">
    <source>
        <dbReference type="EMBL" id="CAD8115547.1"/>
    </source>
</evidence>
<evidence type="ECO:0000256" key="5">
    <source>
        <dbReference type="ARBA" id="ARBA00022792"/>
    </source>
</evidence>
<evidence type="ECO:0000313" key="12">
    <source>
        <dbReference type="Proteomes" id="UP000692954"/>
    </source>
</evidence>
<evidence type="ECO:0000256" key="7">
    <source>
        <dbReference type="ARBA" id="ARBA00023128"/>
    </source>
</evidence>
<comment type="caution">
    <text evidence="11">The sequence shown here is derived from an EMBL/GenBank/DDBJ whole genome shotgun (WGS) entry which is preliminary data.</text>
</comment>
<dbReference type="EMBL" id="CAJJDN010000108">
    <property type="protein sequence ID" value="CAD8115547.1"/>
    <property type="molecule type" value="Genomic_DNA"/>
</dbReference>
<protein>
    <recommendedName>
        <fullName evidence="10">ADP/ATP translocase</fullName>
    </recommendedName>
    <alternativeName>
        <fullName evidence="10">ADP,ATP carrier protein</fullName>
    </alternativeName>
</protein>
<keyword evidence="4" id="KW-0677">Repeat</keyword>
<gene>
    <name evidence="11" type="ORF">PSON_ATCC_30995.1.T1080174</name>
</gene>
<dbReference type="GO" id="GO:0140021">
    <property type="term" value="P:mitochondrial ADP transmembrane transport"/>
    <property type="evidence" value="ECO:0007669"/>
    <property type="project" value="InterPro"/>
</dbReference>
<evidence type="ECO:0000256" key="1">
    <source>
        <dbReference type="ARBA" id="ARBA00004448"/>
    </source>
</evidence>
<dbReference type="GO" id="GO:0005471">
    <property type="term" value="F:ATP:ADP antiporter activity"/>
    <property type="evidence" value="ECO:0007669"/>
    <property type="project" value="UniProtKB-UniRule"/>
</dbReference>
<comment type="function">
    <text evidence="10">Catalyzes the exchange of ADP and ATP across the membrane.</text>
</comment>
<dbReference type="InterPro" id="IPR002113">
    <property type="entry name" value="ADT_euk_type"/>
</dbReference>
<dbReference type="OrthoDB" id="44467at2759"/>
<evidence type="ECO:0000256" key="2">
    <source>
        <dbReference type="ARBA" id="ARBA00006375"/>
    </source>
</evidence>
<evidence type="ECO:0000256" key="9">
    <source>
        <dbReference type="RuleBase" id="RU000488"/>
    </source>
</evidence>
<comment type="subcellular location">
    <subcellularLocation>
        <location evidence="10">Membrane</location>
        <topology evidence="10">Multi-pass membrane protein</topology>
    </subcellularLocation>
    <subcellularLocation>
        <location evidence="1">Mitochondrion inner membrane</location>
        <topology evidence="1">Multi-pass membrane protein</topology>
    </subcellularLocation>
</comment>
<feature type="repeat" description="Solcar" evidence="8">
    <location>
        <begin position="2"/>
        <end position="96"/>
    </location>
</feature>
<keyword evidence="6 10" id="KW-1133">Transmembrane helix</keyword>
<feature type="transmembrane region" description="Helical" evidence="10">
    <location>
        <begin position="169"/>
        <end position="188"/>
    </location>
</feature>
<dbReference type="Proteomes" id="UP000692954">
    <property type="component" value="Unassembled WGS sequence"/>
</dbReference>
<reference evidence="11" key="1">
    <citation type="submission" date="2021-01" db="EMBL/GenBank/DDBJ databases">
        <authorList>
            <consortium name="Genoscope - CEA"/>
            <person name="William W."/>
        </authorList>
    </citation>
    <scope>NUCLEOTIDE SEQUENCE</scope>
</reference>
<dbReference type="Pfam" id="PF00153">
    <property type="entry name" value="Mito_carr"/>
    <property type="match status" value="3"/>
</dbReference>
<dbReference type="InterPro" id="IPR018108">
    <property type="entry name" value="MCP_transmembrane"/>
</dbReference>